<comment type="caution">
    <text evidence="7">The sequence shown here is derived from an EMBL/GenBank/DDBJ whole genome shotgun (WGS) entry which is preliminary data.</text>
</comment>
<feature type="transmembrane region" description="Helical" evidence="6">
    <location>
        <begin position="15"/>
        <end position="37"/>
    </location>
</feature>
<evidence type="ECO:0000256" key="3">
    <source>
        <dbReference type="ARBA" id="ARBA00022692"/>
    </source>
</evidence>
<feature type="transmembrane region" description="Helical" evidence="6">
    <location>
        <begin position="334"/>
        <end position="350"/>
    </location>
</feature>
<feature type="transmembrane region" description="Helical" evidence="6">
    <location>
        <begin position="427"/>
        <end position="449"/>
    </location>
</feature>
<feature type="transmembrane region" description="Helical" evidence="6">
    <location>
        <begin position="455"/>
        <end position="479"/>
    </location>
</feature>
<dbReference type="InterPro" id="IPR050833">
    <property type="entry name" value="Poly_Biosynth_Transport"/>
</dbReference>
<keyword evidence="2" id="KW-1003">Cell membrane</keyword>
<name>A0A830GID8_9EURY</name>
<dbReference type="AlphaFoldDB" id="A0A830GID8"/>
<evidence type="ECO:0000256" key="5">
    <source>
        <dbReference type="ARBA" id="ARBA00023136"/>
    </source>
</evidence>
<keyword evidence="8" id="KW-1185">Reference proteome</keyword>
<dbReference type="CDD" id="cd13128">
    <property type="entry name" value="MATE_Wzx_like"/>
    <property type="match status" value="1"/>
</dbReference>
<feature type="transmembrane region" description="Helical" evidence="6">
    <location>
        <begin position="303"/>
        <end position="322"/>
    </location>
</feature>
<feature type="transmembrane region" description="Helical" evidence="6">
    <location>
        <begin position="43"/>
        <end position="64"/>
    </location>
</feature>
<reference evidence="7" key="2">
    <citation type="submission" date="2020-09" db="EMBL/GenBank/DDBJ databases">
        <authorList>
            <person name="Sun Q."/>
            <person name="Ohkuma M."/>
        </authorList>
    </citation>
    <scope>NUCLEOTIDE SEQUENCE</scope>
    <source>
        <strain evidence="7">JCM 17820</strain>
    </source>
</reference>
<dbReference type="Pfam" id="PF01943">
    <property type="entry name" value="Polysacc_synt"/>
    <property type="match status" value="1"/>
</dbReference>
<keyword evidence="5 6" id="KW-0472">Membrane</keyword>
<organism evidence="7 8">
    <name type="scientific">Haloarcula pellucida</name>
    <dbReference type="NCBI Taxonomy" id="1427151"/>
    <lineage>
        <taxon>Archaea</taxon>
        <taxon>Methanobacteriati</taxon>
        <taxon>Methanobacteriota</taxon>
        <taxon>Stenosarchaea group</taxon>
        <taxon>Halobacteria</taxon>
        <taxon>Halobacteriales</taxon>
        <taxon>Haloarculaceae</taxon>
        <taxon>Haloarcula</taxon>
    </lineage>
</organism>
<dbReference type="EMBL" id="BMOU01000001">
    <property type="protein sequence ID" value="GGN88275.1"/>
    <property type="molecule type" value="Genomic_DNA"/>
</dbReference>
<feature type="transmembrane region" description="Helical" evidence="6">
    <location>
        <begin position="120"/>
        <end position="137"/>
    </location>
</feature>
<reference evidence="7" key="1">
    <citation type="journal article" date="2014" name="Int. J. Syst. Evol. Microbiol.">
        <title>Complete genome sequence of Corynebacterium casei LMG S-19264T (=DSM 44701T), isolated from a smear-ripened cheese.</title>
        <authorList>
            <consortium name="US DOE Joint Genome Institute (JGI-PGF)"/>
            <person name="Walter F."/>
            <person name="Albersmeier A."/>
            <person name="Kalinowski J."/>
            <person name="Ruckert C."/>
        </authorList>
    </citation>
    <scope>NUCLEOTIDE SEQUENCE</scope>
    <source>
        <strain evidence="7">JCM 17820</strain>
    </source>
</reference>
<comment type="subcellular location">
    <subcellularLocation>
        <location evidence="1">Cell membrane</location>
        <topology evidence="1">Multi-pass membrane protein</topology>
    </subcellularLocation>
</comment>
<accession>A0A830GID8</accession>
<dbReference type="PANTHER" id="PTHR30250">
    <property type="entry name" value="PST FAMILY PREDICTED COLANIC ACID TRANSPORTER"/>
    <property type="match status" value="1"/>
</dbReference>
<dbReference type="GO" id="GO:0005886">
    <property type="term" value="C:plasma membrane"/>
    <property type="evidence" value="ECO:0007669"/>
    <property type="project" value="UniProtKB-SubCell"/>
</dbReference>
<keyword evidence="3 6" id="KW-0812">Transmembrane</keyword>
<sequence>MTLRERIAKGFKATLLSRVVHAVANGALLLVFTRYLLDPEQYGLLYFAVSVVGVAELFGTLGLTKATARYVNEYLEKDDTQVRHIMRWSFYGVLAMAFGVSAAISLASGPLASLLGRPEVAPVLTVGGLYVAGRSFISYERSVFQAFNAVTYSAVLTATNSVVRLCAAVALVVLGYGVVGAMAGYVLGFGLTAALGLVLLYVRFYRHLPRTGAAETGLRRRLLRYSVPTAATRASVVLDSKIDTVLVGMLATPVAVAFYTLARQVADLCIVPAQSLGYAVTPTLGEQSAAENRDRAANIYEQSLRNILLLYVPGAAGLFVVAEPMVRFVVGPDYLGAVPLIQLYGVFVIMRAIEKITANTLDYLGLARVRAVARGTSAVGNVALNLALIPSLGALGAGIATVITYSGYGMVNIYYLHQELPFDAVAVVNHLARVTAIAVVMGGVVYTVMPYVTGLFTLVGAIVLGGTIWTALSVASGLLEPRAVLSFMS</sequence>
<keyword evidence="4 6" id="KW-1133">Transmembrane helix</keyword>
<dbReference type="PANTHER" id="PTHR30250:SF11">
    <property type="entry name" value="O-ANTIGEN TRANSPORTER-RELATED"/>
    <property type="match status" value="1"/>
</dbReference>
<dbReference type="Proteomes" id="UP000605784">
    <property type="component" value="Unassembled WGS sequence"/>
</dbReference>
<evidence type="ECO:0000256" key="4">
    <source>
        <dbReference type="ARBA" id="ARBA00022989"/>
    </source>
</evidence>
<evidence type="ECO:0000313" key="8">
    <source>
        <dbReference type="Proteomes" id="UP000605784"/>
    </source>
</evidence>
<dbReference type="InterPro" id="IPR002797">
    <property type="entry name" value="Polysacc_synth"/>
</dbReference>
<gene>
    <name evidence="7" type="ORF">GCM10009030_07820</name>
</gene>
<protein>
    <submittedName>
        <fullName evidence="7">Succinoglycan biosynthesis transporter</fullName>
    </submittedName>
</protein>
<dbReference type="RefSeq" id="WP_188994721.1">
    <property type="nucleotide sequence ID" value="NZ_BMOU01000001.1"/>
</dbReference>
<evidence type="ECO:0000256" key="6">
    <source>
        <dbReference type="SAM" id="Phobius"/>
    </source>
</evidence>
<evidence type="ECO:0000313" key="7">
    <source>
        <dbReference type="EMBL" id="GGN88275.1"/>
    </source>
</evidence>
<proteinExistence type="predicted"/>
<evidence type="ECO:0000256" key="1">
    <source>
        <dbReference type="ARBA" id="ARBA00004651"/>
    </source>
</evidence>
<feature type="transmembrane region" description="Helical" evidence="6">
    <location>
        <begin position="149"/>
        <end position="176"/>
    </location>
</feature>
<evidence type="ECO:0000256" key="2">
    <source>
        <dbReference type="ARBA" id="ARBA00022475"/>
    </source>
</evidence>
<feature type="transmembrane region" description="Helical" evidence="6">
    <location>
        <begin position="182"/>
        <end position="202"/>
    </location>
</feature>
<feature type="transmembrane region" description="Helical" evidence="6">
    <location>
        <begin position="85"/>
        <end position="108"/>
    </location>
</feature>